<dbReference type="Gene3D" id="3.30.460.10">
    <property type="entry name" value="Beta Polymerase, domain 2"/>
    <property type="match status" value="1"/>
</dbReference>
<evidence type="ECO:0000313" key="2">
    <source>
        <dbReference type="EMBL" id="MDF0590632.1"/>
    </source>
</evidence>
<feature type="domain" description="Polymerase nucleotidyl transferase" evidence="1">
    <location>
        <begin position="99"/>
        <end position="145"/>
    </location>
</feature>
<dbReference type="RefSeq" id="WP_316966381.1">
    <property type="nucleotide sequence ID" value="NZ_JARFPK010000016.1"/>
</dbReference>
<dbReference type="Pfam" id="PF01909">
    <property type="entry name" value="NTP_transf_2"/>
    <property type="match status" value="1"/>
</dbReference>
<dbReference type="InterPro" id="IPR002934">
    <property type="entry name" value="Polymerase_NTP_transf_dom"/>
</dbReference>
<dbReference type="EMBL" id="JARFPK010000016">
    <property type="protein sequence ID" value="MDF0590632.1"/>
    <property type="molecule type" value="Genomic_DNA"/>
</dbReference>
<gene>
    <name evidence="2" type="ORF">P0O15_05520</name>
</gene>
<name>A0ABT5X7G0_9EURY</name>
<dbReference type="CDD" id="cd05403">
    <property type="entry name" value="NT_KNTase_like"/>
    <property type="match status" value="1"/>
</dbReference>
<sequence>MIWSEKFVGLKVLGYFLTHPSEEIHLKELGRVLKISPASAKKYCDDLVASGLIQESALGNLRMLRLNRDDFAVRGMMRAYQLFRFKDLGIENLALGCTSFAVYGSFASGNFDERSDLDLLVIGEEADVKRDRVLALQEKLGRSVQLTVMPYYRWEALKKEGDGFAENVLRDHVLVKGVEL</sequence>
<proteinExistence type="predicted"/>
<protein>
    <submittedName>
        <fullName evidence="2">Nucleotidyltransferase domain-containing protein</fullName>
    </submittedName>
</protein>
<organism evidence="2 3">
    <name type="scientific">Candidatus Methanocrinis natronophilus</name>
    <dbReference type="NCBI Taxonomy" id="3033396"/>
    <lineage>
        <taxon>Archaea</taxon>
        <taxon>Methanobacteriati</taxon>
        <taxon>Methanobacteriota</taxon>
        <taxon>Stenosarchaea group</taxon>
        <taxon>Methanomicrobia</taxon>
        <taxon>Methanotrichales</taxon>
        <taxon>Methanotrichaceae</taxon>
        <taxon>Methanocrinis</taxon>
    </lineage>
</organism>
<dbReference type="SUPFAM" id="SSF81301">
    <property type="entry name" value="Nucleotidyltransferase"/>
    <property type="match status" value="1"/>
</dbReference>
<reference evidence="2 3" key="1">
    <citation type="submission" date="2023-03" db="EMBL/GenBank/DDBJ databases">
        <title>WGS of Methanotrichaceae archaeon Mx.</title>
        <authorList>
            <person name="Sorokin D.Y."/>
            <person name="Merkel A.Y."/>
        </authorList>
    </citation>
    <scope>NUCLEOTIDE SEQUENCE [LARGE SCALE GENOMIC DNA]</scope>
    <source>
        <strain evidence="2 3">Mx</strain>
    </source>
</reference>
<evidence type="ECO:0000313" key="3">
    <source>
        <dbReference type="Proteomes" id="UP001220010"/>
    </source>
</evidence>
<comment type="caution">
    <text evidence="2">The sequence shown here is derived from an EMBL/GenBank/DDBJ whole genome shotgun (WGS) entry which is preliminary data.</text>
</comment>
<dbReference type="InterPro" id="IPR043519">
    <property type="entry name" value="NT_sf"/>
</dbReference>
<evidence type="ECO:0000259" key="1">
    <source>
        <dbReference type="Pfam" id="PF01909"/>
    </source>
</evidence>
<dbReference type="Proteomes" id="UP001220010">
    <property type="component" value="Unassembled WGS sequence"/>
</dbReference>
<keyword evidence="3" id="KW-1185">Reference proteome</keyword>
<accession>A0ABT5X7G0</accession>